<dbReference type="eggNOG" id="ENOG502S3EM">
    <property type="taxonomic scope" value="Eukaryota"/>
</dbReference>
<dbReference type="KEGG" id="cqu:CpipJ_CPIJ014234"/>
<reference evidence="6" key="2">
    <citation type="submission" date="2021-02" db="UniProtKB">
        <authorList>
            <consortium name="EnsemblMetazoa"/>
        </authorList>
    </citation>
    <scope>IDENTIFICATION</scope>
    <source>
        <strain evidence="6">JHB</strain>
    </source>
</reference>
<sequence length="258" mass="28876">MKLFAVGLVVVLNLAFGSGEVGKYISHRANSVFKTSVLKVCSRSDPQLSQCITNVVDMIRPNIASGDYGPGRKAPGLDPYPIAQMKIDHGASFKCNLDDVVIEGVSKFEIKKIRQNIPEKGFNITVRLPTTFVHGKYDLNMNILLLQLTGKGPFNLTLENTLVNFKIRYFLEPKDGKEYLKFLPIDLRFKFDKAQFYLKNLFNGDPTLEQIGNQAINANPHILLEEVRPSMEAHLKKSLTAVANKVVENSTEQELLPP</sequence>
<dbReference type="FunFam" id="3.15.10.30:FF:000001">
    <property type="entry name" value="Takeout-like protein 1"/>
    <property type="match status" value="1"/>
</dbReference>
<dbReference type="InterPro" id="IPR038606">
    <property type="entry name" value="To_sf"/>
</dbReference>
<dbReference type="VEuPathDB" id="VectorBase:CQUJHB009264"/>
<dbReference type="Pfam" id="PF06585">
    <property type="entry name" value="JHBP"/>
    <property type="match status" value="1"/>
</dbReference>
<dbReference type="SMART" id="SM00700">
    <property type="entry name" value="JHBP"/>
    <property type="match status" value="1"/>
</dbReference>
<dbReference type="GO" id="GO:0005615">
    <property type="term" value="C:extracellular space"/>
    <property type="evidence" value="ECO:0007669"/>
    <property type="project" value="TreeGrafter"/>
</dbReference>
<dbReference type="PANTHER" id="PTHR11008:SF39">
    <property type="entry name" value="CIRCADIAN CLOCK-CONTROLLED PROTEIN-LIKE PROTEIN"/>
    <property type="match status" value="1"/>
</dbReference>
<evidence type="ECO:0000313" key="6">
    <source>
        <dbReference type="EnsemblMetazoa" id="CPIJ014234-PA"/>
    </source>
</evidence>
<evidence type="ECO:0000256" key="4">
    <source>
        <dbReference type="SAM" id="SignalP"/>
    </source>
</evidence>
<evidence type="ECO:0008006" key="8">
    <source>
        <dbReference type="Google" id="ProtNLM"/>
    </source>
</evidence>
<evidence type="ECO:0000256" key="1">
    <source>
        <dbReference type="ARBA" id="ARBA00022729"/>
    </source>
</evidence>
<dbReference type="EnsemblMetazoa" id="CPIJ014234-RA">
    <property type="protein sequence ID" value="CPIJ014234-PA"/>
    <property type="gene ID" value="CPIJ014234"/>
</dbReference>
<keyword evidence="2" id="KW-0090">Biological rhythms</keyword>
<feature type="signal peptide" evidence="4">
    <location>
        <begin position="1"/>
        <end position="19"/>
    </location>
</feature>
<proteinExistence type="inferred from homology"/>
<feature type="chain" id="PRO_5014567147" description="Hemolymph juvenile hormone binding protein" evidence="4">
    <location>
        <begin position="20"/>
        <end position="258"/>
    </location>
</feature>
<dbReference type="GO" id="GO:0007623">
    <property type="term" value="P:circadian rhythm"/>
    <property type="evidence" value="ECO:0007669"/>
    <property type="project" value="UniProtKB-ARBA"/>
</dbReference>
<dbReference type="Proteomes" id="UP000002320">
    <property type="component" value="Unassembled WGS sequence"/>
</dbReference>
<accession>B0X3U1</accession>
<dbReference type="InterPro" id="IPR010562">
    <property type="entry name" value="Haemolymph_juvenile_hormone-bd"/>
</dbReference>
<dbReference type="VEuPathDB" id="VectorBase:CPIJ014234"/>
<gene>
    <name evidence="6" type="primary">6047229</name>
    <name evidence="5" type="ORF">CpipJ_CPIJ014234</name>
</gene>
<dbReference type="AlphaFoldDB" id="B0X3U1"/>
<evidence type="ECO:0000313" key="7">
    <source>
        <dbReference type="Proteomes" id="UP000002320"/>
    </source>
</evidence>
<keyword evidence="7" id="KW-1185">Reference proteome</keyword>
<reference evidence="5" key="1">
    <citation type="submission" date="2007-03" db="EMBL/GenBank/DDBJ databases">
        <title>Annotation of Culex pipiens quinquefasciatus.</title>
        <authorList>
            <consortium name="The Broad Institute Genome Sequencing Platform"/>
            <person name="Atkinson P.W."/>
            <person name="Hemingway J."/>
            <person name="Christensen B.M."/>
            <person name="Higgs S."/>
            <person name="Kodira C."/>
            <person name="Hannick L."/>
            <person name="Megy K."/>
            <person name="O'Leary S."/>
            <person name="Pearson M."/>
            <person name="Haas B.J."/>
            <person name="Mauceli E."/>
            <person name="Wortman J.R."/>
            <person name="Lee N.H."/>
            <person name="Guigo R."/>
            <person name="Stanke M."/>
            <person name="Alvarado L."/>
            <person name="Amedeo P."/>
            <person name="Antoine C.H."/>
            <person name="Arensburger P."/>
            <person name="Bidwell S.L."/>
            <person name="Crawford M."/>
            <person name="Camaro F."/>
            <person name="Devon K."/>
            <person name="Engels R."/>
            <person name="Hammond M."/>
            <person name="Howarth C."/>
            <person name="Koehrsen M."/>
            <person name="Lawson D."/>
            <person name="Montgomery P."/>
            <person name="Nene V."/>
            <person name="Nusbaum C."/>
            <person name="Puiu D."/>
            <person name="Romero-Severson J."/>
            <person name="Severson D.W."/>
            <person name="Shumway M."/>
            <person name="Sisk P."/>
            <person name="Stolte C."/>
            <person name="Zeng Q."/>
            <person name="Eisenstadt E."/>
            <person name="Fraser-Liggett C."/>
            <person name="Strausberg R."/>
            <person name="Galagan J."/>
            <person name="Birren B."/>
            <person name="Collins F.H."/>
        </authorList>
    </citation>
    <scope>NUCLEOTIDE SEQUENCE [LARGE SCALE GENOMIC DNA]</scope>
    <source>
        <strain evidence="5">JHB</strain>
    </source>
</reference>
<dbReference type="OMA" id="ICSRNDE"/>
<dbReference type="EMBL" id="DS232322">
    <property type="protein sequence ID" value="EDS40018.1"/>
    <property type="molecule type" value="Genomic_DNA"/>
</dbReference>
<evidence type="ECO:0000256" key="3">
    <source>
        <dbReference type="ARBA" id="ARBA00060902"/>
    </source>
</evidence>
<dbReference type="HOGENOM" id="CLU_069908_5_0_1"/>
<dbReference type="InParanoid" id="B0X3U1"/>
<protein>
    <recommendedName>
        <fullName evidence="8">Hemolymph juvenile hormone binding protein</fullName>
    </recommendedName>
</protein>
<dbReference type="PANTHER" id="PTHR11008">
    <property type="entry name" value="PROTEIN TAKEOUT-LIKE PROTEIN"/>
    <property type="match status" value="1"/>
</dbReference>
<evidence type="ECO:0000256" key="2">
    <source>
        <dbReference type="ARBA" id="ARBA00023108"/>
    </source>
</evidence>
<name>B0X3U1_CULQU</name>
<dbReference type="OrthoDB" id="8179031at2759"/>
<evidence type="ECO:0000313" key="5">
    <source>
        <dbReference type="EMBL" id="EDS40018.1"/>
    </source>
</evidence>
<dbReference type="Gene3D" id="3.15.10.30">
    <property type="entry name" value="Haemolymph juvenile hormone binding protein"/>
    <property type="match status" value="1"/>
</dbReference>
<comment type="similarity">
    <text evidence="3">Belongs to the TO family.</text>
</comment>
<organism>
    <name type="scientific">Culex quinquefasciatus</name>
    <name type="common">Southern house mosquito</name>
    <name type="synonym">Culex pungens</name>
    <dbReference type="NCBI Taxonomy" id="7176"/>
    <lineage>
        <taxon>Eukaryota</taxon>
        <taxon>Metazoa</taxon>
        <taxon>Ecdysozoa</taxon>
        <taxon>Arthropoda</taxon>
        <taxon>Hexapoda</taxon>
        <taxon>Insecta</taxon>
        <taxon>Pterygota</taxon>
        <taxon>Neoptera</taxon>
        <taxon>Endopterygota</taxon>
        <taxon>Diptera</taxon>
        <taxon>Nematocera</taxon>
        <taxon>Culicoidea</taxon>
        <taxon>Culicidae</taxon>
        <taxon>Culicinae</taxon>
        <taxon>Culicini</taxon>
        <taxon>Culex</taxon>
        <taxon>Culex</taxon>
    </lineage>
</organism>
<keyword evidence="1 4" id="KW-0732">Signal</keyword>